<dbReference type="AlphaFoldDB" id="A0A096CNG8"/>
<evidence type="ECO:0000313" key="1">
    <source>
        <dbReference type="EMBL" id="KGF46834.1"/>
    </source>
</evidence>
<proteinExistence type="predicted"/>
<protein>
    <submittedName>
        <fullName evidence="1">Uncharacterized protein</fullName>
    </submittedName>
</protein>
<evidence type="ECO:0000313" key="2">
    <source>
        <dbReference type="Proteomes" id="UP000029628"/>
    </source>
</evidence>
<name>A0A096CNG8_9FIRM</name>
<keyword evidence="2" id="KW-1185">Reference proteome</keyword>
<dbReference type="Pfam" id="PF25675">
    <property type="entry name" value="Phage_nozzle"/>
    <property type="match status" value="1"/>
</dbReference>
<dbReference type="Proteomes" id="UP000029628">
    <property type="component" value="Unassembled WGS sequence"/>
</dbReference>
<dbReference type="InterPro" id="IPR058003">
    <property type="entry name" value="Phage_gp12"/>
</dbReference>
<accession>A0A096CNG8</accession>
<dbReference type="EMBL" id="JRNT01000026">
    <property type="protein sequence ID" value="KGF46834.1"/>
    <property type="molecule type" value="Genomic_DNA"/>
</dbReference>
<gene>
    <name evidence="1" type="ORF">HMPREF0872_06775</name>
</gene>
<comment type="caution">
    <text evidence="1">The sequence shown here is derived from an EMBL/GenBank/DDBJ whole genome shotgun (WGS) entry which is preliminary data.</text>
</comment>
<organism evidence="1 2">
    <name type="scientific">Veillonella montpellierensis DNF00314</name>
    <dbReference type="NCBI Taxonomy" id="1401067"/>
    <lineage>
        <taxon>Bacteria</taxon>
        <taxon>Bacillati</taxon>
        <taxon>Bacillota</taxon>
        <taxon>Negativicutes</taxon>
        <taxon>Veillonellales</taxon>
        <taxon>Veillonellaceae</taxon>
        <taxon>Veillonella</taxon>
    </lineage>
</organism>
<dbReference type="RefSeq" id="WP_038152921.1">
    <property type="nucleotide sequence ID" value="NZ_JRNT01000026.1"/>
</dbReference>
<dbReference type="eggNOG" id="ENOG502Z8BQ">
    <property type="taxonomic scope" value="Bacteria"/>
</dbReference>
<reference evidence="1 2" key="1">
    <citation type="submission" date="2014-07" db="EMBL/GenBank/DDBJ databases">
        <authorList>
            <person name="McCorrison J."/>
            <person name="Sanka R."/>
            <person name="Torralba M."/>
            <person name="Gillis M."/>
            <person name="Haft D.H."/>
            <person name="Methe B."/>
            <person name="Sutton G."/>
            <person name="Nelson K.E."/>
        </authorList>
    </citation>
    <scope>NUCLEOTIDE SEQUENCE [LARGE SCALE GENOMIC DNA]</scope>
    <source>
        <strain evidence="1 2">DNF00314</strain>
    </source>
</reference>
<sequence length="788" mass="88691">MALTPLYTIQPAFTSGEISDEVNSRVDIEQYKSALLLAQNAVIRPFGAVCKRQGSQYIGTVKYNDKPVRLEEFTTVGDISFLLEFGVKYLRVYKLGTMIVEIETVFDEADIPQLNFNQSADVLFICSGNKPVQALRRIDDAHWTIGEYVLNPMPFEDINVNTEANVKVSGGKIYATVDLFHEGMVGNQIKVFHKMPMQNYNESSKPYERVIGHDEVHKNFYNKSGAIYERVNGDASATSTVPDYEIDEGKLAWSITTHGTWTGTVTLQTSEDNGKTWLDYRIYKSKDDTNVVDSGTFTNTYTTSRVITNIPSGTNTFEYKIHAHTAFGIVRIKKYISPREAEIEYILKPAKDTETHLWQIGSFGVSQGYPKMSAFFQDRLIFANTKRYPNKIWMSRTGDYPNFGIEKASGTLTDDSAITLSIINRKLFSIHHLVPATDLIILTDGNEWIISGSNTVTPSTVSVRIQTQFGTSTTQPQYIGNRCVFVTNRGNNVRDMAYDYTRDGYSGNDLSILSKDNLRNVVISKSTYMQNPDSIICYVGDDGVIRCMTYIAEERVNGWSHYVTDGKYIECEVVTEAENDTLYVVAERIVDGETKRYIEKIEALTTYAVDDNVFLDSFVHKVHKDNVSSIDVHHLIGKRVTIVVDGVVHPKQTVPADGIVRLMTAGKDILVGLDYEFKIKQPAFEMQLHDGTIQGRFMRLNGAILRLVNSKGGQCGHNFDMMDDIELIDEDGLYTGDYAITFPQGSDGFNEQCYLCIRHSDPYPFNLKAIIRNLSYGGGKHENINRGL</sequence>